<protein>
    <submittedName>
        <fullName evidence="8">Kinase domain protein</fullName>
    </submittedName>
</protein>
<evidence type="ECO:0000256" key="3">
    <source>
        <dbReference type="ARBA" id="ARBA00022777"/>
    </source>
</evidence>
<feature type="transmembrane region" description="Helical" evidence="6">
    <location>
        <begin position="551"/>
        <end position="577"/>
    </location>
</feature>
<evidence type="ECO:0000256" key="5">
    <source>
        <dbReference type="PROSITE-ProRule" id="PRU10141"/>
    </source>
</evidence>
<keyword evidence="4 5" id="KW-0067">ATP-binding</keyword>
<dbReference type="Gene3D" id="1.10.510.10">
    <property type="entry name" value="Transferase(Phosphotransferase) domain 1"/>
    <property type="match status" value="1"/>
</dbReference>
<dbReference type="STRING" id="585530.HMPREF0183_0211"/>
<dbReference type="PROSITE" id="PS50011">
    <property type="entry name" value="PROTEIN_KINASE_DOM"/>
    <property type="match status" value="1"/>
</dbReference>
<keyword evidence="6" id="KW-1133">Transmembrane helix</keyword>
<dbReference type="eggNOG" id="COG0515">
    <property type="taxonomic scope" value="Bacteria"/>
</dbReference>
<sequence>MAVEQLGKYRLVEELGSGGMGVVYLAVDPDNRPVAVKVLHPSIANDQTARMRLAREVRTLRRIQHPRIAAVLDAELETETPYVVTEFVDGLTLSDDVRENGPFAEDELVHFGHALLDALTAVHNAGVVHRDLKPANVMIMDGEPMVIDFGIAQAADEVKVTVTGLVMGTPGYLSPEIVDGKQSNEKTDWWGWAATMAFAATGHNPYGSGGIEAVIARVASGRANLQGVPERFVPLLRACLDPKPERRPSGQMILEALVEIESGQMPSLGGAVPAPPPAPHLGDTMVGGPNVPAPPDNNIAGYAGQPAFENGPALAGIDLGAHSQDRHSAMGLMGSPRPGGHPVQQHVPPANIQPPPQDFTQQPAYMSGPVGTPYPQYGSQHHYEHYEQPVTLGPPAGASKLSALTVLALVLLSIALTALAPLITLGAVVVWQIVARTVGTMVRSHRERLVATGKASTSGTVARTPVAIVTAVLFTAVGLILPLIAACAVALMTWLDVAGIVPRGYREETALIAAACAGAVVMWFGPTSSNLRRGSRQIAAVAVGKSTVGHWLAIGLLSVLALLAFLTVVGGVGVTWWPAQDSPLDLLPVSD</sequence>
<keyword evidence="2 5" id="KW-0547">Nucleotide-binding</keyword>
<dbReference type="SMART" id="SM00220">
    <property type="entry name" value="S_TKc"/>
    <property type="match status" value="1"/>
</dbReference>
<reference evidence="8 9" key="1">
    <citation type="submission" date="2010-04" db="EMBL/GenBank/DDBJ databases">
        <authorList>
            <person name="Qin X."/>
            <person name="Bachman B."/>
            <person name="Battles P."/>
            <person name="Bell A."/>
            <person name="Bess C."/>
            <person name="Bickham C."/>
            <person name="Chaboub L."/>
            <person name="Chen D."/>
            <person name="Coyle M."/>
            <person name="Deiros D.R."/>
            <person name="Dinh H."/>
            <person name="Forbes L."/>
            <person name="Fowler G."/>
            <person name="Francisco L."/>
            <person name="Fu Q."/>
            <person name="Gubbala S."/>
            <person name="Hale W."/>
            <person name="Han Y."/>
            <person name="Hemphill L."/>
            <person name="Highlander S.K."/>
            <person name="Hirani K."/>
            <person name="Hogues M."/>
            <person name="Jackson L."/>
            <person name="Jakkamsetti A."/>
            <person name="Javaid M."/>
            <person name="Jiang H."/>
            <person name="Korchina V."/>
            <person name="Kovar C."/>
            <person name="Lara F."/>
            <person name="Lee S."/>
            <person name="Mata R."/>
            <person name="Mathew T."/>
            <person name="Moen C."/>
            <person name="Morales K."/>
            <person name="Munidasa M."/>
            <person name="Nazareth L."/>
            <person name="Ngo R."/>
            <person name="Nguyen L."/>
            <person name="Okwuonu G."/>
            <person name="Ongeri F."/>
            <person name="Patil S."/>
            <person name="Petrosino J."/>
            <person name="Pham C."/>
            <person name="Pham P."/>
            <person name="Pu L.-L."/>
            <person name="Puazo M."/>
            <person name="Raj R."/>
            <person name="Reid J."/>
            <person name="Rouhana J."/>
            <person name="Saada N."/>
            <person name="Shang Y."/>
            <person name="Simmons D."/>
            <person name="Thornton R."/>
            <person name="Warren J."/>
            <person name="Weissenberger G."/>
            <person name="Zhang J."/>
            <person name="Zhang L."/>
            <person name="Zhou C."/>
            <person name="Zhu D."/>
            <person name="Muzny D."/>
            <person name="Worley K."/>
            <person name="Gibbs R."/>
        </authorList>
    </citation>
    <scope>NUCLEOTIDE SEQUENCE [LARGE SCALE GENOMIC DNA]</scope>
    <source>
        <strain evidence="8 9">ATCC 49030</strain>
    </source>
</reference>
<evidence type="ECO:0000313" key="9">
    <source>
        <dbReference type="Proteomes" id="UP000005714"/>
    </source>
</evidence>
<dbReference type="InterPro" id="IPR000719">
    <property type="entry name" value="Prot_kinase_dom"/>
</dbReference>
<dbReference type="GO" id="GO:0004674">
    <property type="term" value="F:protein serine/threonine kinase activity"/>
    <property type="evidence" value="ECO:0007669"/>
    <property type="project" value="TreeGrafter"/>
</dbReference>
<name>D4YJV1_9MICO</name>
<dbReference type="InterPro" id="IPR011009">
    <property type="entry name" value="Kinase-like_dom_sf"/>
</dbReference>
<feature type="domain" description="Protein kinase" evidence="7">
    <location>
        <begin position="9"/>
        <end position="268"/>
    </location>
</feature>
<feature type="binding site" evidence="5">
    <location>
        <position position="37"/>
    </location>
    <ligand>
        <name>ATP</name>
        <dbReference type="ChEBI" id="CHEBI:30616"/>
    </ligand>
</feature>
<accession>D4YJV1</accession>
<keyword evidence="9" id="KW-1185">Reference proteome</keyword>
<dbReference type="PROSITE" id="PS00107">
    <property type="entry name" value="PROTEIN_KINASE_ATP"/>
    <property type="match status" value="1"/>
</dbReference>
<dbReference type="PANTHER" id="PTHR43289">
    <property type="entry name" value="MITOGEN-ACTIVATED PROTEIN KINASE KINASE KINASE 20-RELATED"/>
    <property type="match status" value="1"/>
</dbReference>
<dbReference type="InterPro" id="IPR017441">
    <property type="entry name" value="Protein_kinase_ATP_BS"/>
</dbReference>
<evidence type="ECO:0000256" key="1">
    <source>
        <dbReference type="ARBA" id="ARBA00022679"/>
    </source>
</evidence>
<dbReference type="Pfam" id="PF00069">
    <property type="entry name" value="Pkinase"/>
    <property type="match status" value="1"/>
</dbReference>
<gene>
    <name evidence="8" type="ORF">HMPREF0183_0211</name>
</gene>
<evidence type="ECO:0000256" key="6">
    <source>
        <dbReference type="SAM" id="Phobius"/>
    </source>
</evidence>
<dbReference type="AlphaFoldDB" id="D4YJV1"/>
<dbReference type="InterPro" id="IPR008271">
    <property type="entry name" value="Ser/Thr_kinase_AS"/>
</dbReference>
<proteinExistence type="predicted"/>
<dbReference type="SUPFAM" id="SSF56112">
    <property type="entry name" value="Protein kinase-like (PK-like)"/>
    <property type="match status" value="1"/>
</dbReference>
<dbReference type="PROSITE" id="PS00108">
    <property type="entry name" value="PROTEIN_KINASE_ST"/>
    <property type="match status" value="1"/>
</dbReference>
<dbReference type="PANTHER" id="PTHR43289:SF34">
    <property type="entry name" value="SERINE_THREONINE-PROTEIN KINASE YBDM-RELATED"/>
    <property type="match status" value="1"/>
</dbReference>
<keyword evidence="6" id="KW-0812">Transmembrane</keyword>
<dbReference type="CDD" id="cd14014">
    <property type="entry name" value="STKc_PknB_like"/>
    <property type="match status" value="1"/>
</dbReference>
<dbReference type="RefSeq" id="WP_005881831.1">
    <property type="nucleotide sequence ID" value="NZ_ADNU01000008.1"/>
</dbReference>
<dbReference type="EMBL" id="ADNU01000008">
    <property type="protein sequence ID" value="EFG48521.1"/>
    <property type="molecule type" value="Genomic_DNA"/>
</dbReference>
<organism evidence="8 9">
    <name type="scientific">Brevibacterium mcbrellneri ATCC 49030</name>
    <dbReference type="NCBI Taxonomy" id="585530"/>
    <lineage>
        <taxon>Bacteria</taxon>
        <taxon>Bacillati</taxon>
        <taxon>Actinomycetota</taxon>
        <taxon>Actinomycetes</taxon>
        <taxon>Micrococcales</taxon>
        <taxon>Brevibacteriaceae</taxon>
        <taxon>Brevibacterium</taxon>
    </lineage>
</organism>
<evidence type="ECO:0000259" key="7">
    <source>
        <dbReference type="PROSITE" id="PS50011"/>
    </source>
</evidence>
<keyword evidence="1" id="KW-0808">Transferase</keyword>
<feature type="transmembrane region" description="Helical" evidence="6">
    <location>
        <begin position="401"/>
        <end position="434"/>
    </location>
</feature>
<evidence type="ECO:0000313" key="8">
    <source>
        <dbReference type="EMBL" id="EFG48521.1"/>
    </source>
</evidence>
<keyword evidence="3 8" id="KW-0418">Kinase</keyword>
<dbReference type="OrthoDB" id="9762169at2"/>
<evidence type="ECO:0000256" key="2">
    <source>
        <dbReference type="ARBA" id="ARBA00022741"/>
    </source>
</evidence>
<dbReference type="Gene3D" id="3.30.200.20">
    <property type="entry name" value="Phosphorylase Kinase, domain 1"/>
    <property type="match status" value="1"/>
</dbReference>
<feature type="transmembrane region" description="Helical" evidence="6">
    <location>
        <begin position="466"/>
        <end position="491"/>
    </location>
</feature>
<evidence type="ECO:0000256" key="4">
    <source>
        <dbReference type="ARBA" id="ARBA00022840"/>
    </source>
</evidence>
<dbReference type="Proteomes" id="UP000005714">
    <property type="component" value="Unassembled WGS sequence"/>
</dbReference>
<dbReference type="GO" id="GO:0005524">
    <property type="term" value="F:ATP binding"/>
    <property type="evidence" value="ECO:0007669"/>
    <property type="project" value="UniProtKB-UniRule"/>
</dbReference>
<keyword evidence="6" id="KW-0472">Membrane</keyword>
<comment type="caution">
    <text evidence="8">The sequence shown here is derived from an EMBL/GenBank/DDBJ whole genome shotgun (WGS) entry which is preliminary data.</text>
</comment>
<feature type="transmembrane region" description="Helical" evidence="6">
    <location>
        <begin position="511"/>
        <end position="531"/>
    </location>
</feature>